<feature type="transmembrane region" description="Helical" evidence="1">
    <location>
        <begin position="68"/>
        <end position="92"/>
    </location>
</feature>
<dbReference type="Proteomes" id="UP001553715">
    <property type="component" value="Unassembled WGS sequence"/>
</dbReference>
<dbReference type="RefSeq" id="WP_234001711.1">
    <property type="nucleotide sequence ID" value="NZ_JAJVKR010000023.1"/>
</dbReference>
<evidence type="ECO:0000256" key="1">
    <source>
        <dbReference type="SAM" id="Phobius"/>
    </source>
</evidence>
<name>A0ABV3LHQ4_9MICO</name>
<reference evidence="2 3" key="1">
    <citation type="submission" date="2024-06" db="EMBL/GenBank/DDBJ databases">
        <title>The Natural Products Discovery Center: Release of the First 8490 Sequenced Strains for Exploring Actinobacteria Biosynthetic Diversity.</title>
        <authorList>
            <person name="Kalkreuter E."/>
            <person name="Kautsar S.A."/>
            <person name="Yang D."/>
            <person name="Bader C.D."/>
            <person name="Teijaro C.N."/>
            <person name="Fluegel L."/>
            <person name="Davis C.M."/>
            <person name="Simpson J.R."/>
            <person name="Lauterbach L."/>
            <person name="Steele A.D."/>
            <person name="Gui C."/>
            <person name="Meng S."/>
            <person name="Li G."/>
            <person name="Viehrig K."/>
            <person name="Ye F."/>
            <person name="Su P."/>
            <person name="Kiefer A.F."/>
            <person name="Nichols A."/>
            <person name="Cepeda A.J."/>
            <person name="Yan W."/>
            <person name="Fan B."/>
            <person name="Jiang Y."/>
            <person name="Adhikari A."/>
            <person name="Zheng C.-J."/>
            <person name="Schuster L."/>
            <person name="Cowan T.M."/>
            <person name="Smanski M.J."/>
            <person name="Chevrette M.G."/>
            <person name="De Carvalho L.P.S."/>
            <person name="Shen B."/>
        </authorList>
    </citation>
    <scope>NUCLEOTIDE SEQUENCE [LARGE SCALE GENOMIC DNA]</scope>
    <source>
        <strain evidence="2 3">NPDC077434</strain>
    </source>
</reference>
<sequence length="267" mass="29716">MGLGPHPLLIRRSPRHALCWRRSWSPPRAACAKLKQLRRMQTHENVHPTHLEGQPMSTTTVARTKTPLWAKVLLIVLVLFLIGAAGFGGVMLGKVLGATEERSTQVIRSITREEQIVLATAGMTDVKPESDDQNFFGLFDIPFTDRTVLVRYEYDAKFGIEGGDVSIEPTGDNAYRIAIPQFVFLGYDNPDFSIADEKNGILSWATPEIDKNELIKSLLTDQAVAEHLEGLRPVLEEQAKSFYTNIINAIEPDATLQFTFVNGKDPA</sequence>
<keyword evidence="1" id="KW-0472">Membrane</keyword>
<evidence type="ECO:0008006" key="4">
    <source>
        <dbReference type="Google" id="ProtNLM"/>
    </source>
</evidence>
<keyword evidence="1" id="KW-1133">Transmembrane helix</keyword>
<gene>
    <name evidence="2" type="ORF">AB0301_10260</name>
</gene>
<dbReference type="EMBL" id="JBFBMH010000013">
    <property type="protein sequence ID" value="MEW1975443.1"/>
    <property type="molecule type" value="Genomic_DNA"/>
</dbReference>
<proteinExistence type="predicted"/>
<comment type="caution">
    <text evidence="2">The sequence shown here is derived from an EMBL/GenBank/DDBJ whole genome shotgun (WGS) entry which is preliminary data.</text>
</comment>
<organism evidence="2 3">
    <name type="scientific">Microbacterium profundi</name>
    <dbReference type="NCBI Taxonomy" id="450380"/>
    <lineage>
        <taxon>Bacteria</taxon>
        <taxon>Bacillati</taxon>
        <taxon>Actinomycetota</taxon>
        <taxon>Actinomycetes</taxon>
        <taxon>Micrococcales</taxon>
        <taxon>Microbacteriaceae</taxon>
        <taxon>Microbacterium</taxon>
    </lineage>
</organism>
<evidence type="ECO:0000313" key="2">
    <source>
        <dbReference type="EMBL" id="MEW1975443.1"/>
    </source>
</evidence>
<protein>
    <recommendedName>
        <fullName evidence="4">DUF4230 domain-containing protein</fullName>
    </recommendedName>
</protein>
<keyword evidence="3" id="KW-1185">Reference proteome</keyword>
<evidence type="ECO:0000313" key="3">
    <source>
        <dbReference type="Proteomes" id="UP001553715"/>
    </source>
</evidence>
<accession>A0ABV3LHQ4</accession>
<keyword evidence="1" id="KW-0812">Transmembrane</keyword>